<name>A0ABS8CFH2_9BURK</name>
<dbReference type="SUPFAM" id="SSF75304">
    <property type="entry name" value="Amidase signature (AS) enzymes"/>
    <property type="match status" value="1"/>
</dbReference>
<gene>
    <name evidence="2" type="ORF">H0484_13605</name>
</gene>
<sequence>MAMPPTLESLRLALAQGVTSSRELVQRCLARIQDPVGEGARTFLHVDVQAALAAADAVDRERRAGRCTRPYAGIPVSIKDLFDIQGQTTTAGSRVLAGQPPATRDADAVARLKAAGFIPIGRTNMTEFAYSGLGLNPHYGTPLNPYDRATGRIPGGSSSGAAISVTDGMAVVALGTDTGGSCRIPAALTGLVGYKPTASRVSLRGAYPLSSALDSIGPIGASVDCCAIVDAILAGEPVQLDQCADLKGLRIGIPQTLVLDGLDTDVSHAFASALQHLSQAGAQIIDMPFHEFAELAVINAKGGYTAAEAYRAHRYLMAEKGQHYDPRVRVRIEKGAQQTHADIIELDRLRADWIRRVEAHLLHVDLIACPTVPTIAPTLAELTNDEAYGRINLAMLRNPTFINFLNGCAISMPCHQPNEAPVGLMFAAQAGRDASLFAAARAVEALLATR</sequence>
<keyword evidence="3" id="KW-1185">Reference proteome</keyword>
<evidence type="ECO:0000313" key="2">
    <source>
        <dbReference type="EMBL" id="MCB5364784.1"/>
    </source>
</evidence>
<dbReference type="Gene3D" id="3.90.1300.10">
    <property type="entry name" value="Amidase signature (AS) domain"/>
    <property type="match status" value="1"/>
</dbReference>
<evidence type="ECO:0000313" key="3">
    <source>
        <dbReference type="Proteomes" id="UP000776983"/>
    </source>
</evidence>
<dbReference type="Pfam" id="PF01425">
    <property type="entry name" value="Amidase"/>
    <property type="match status" value="1"/>
</dbReference>
<organism evidence="2 3">
    <name type="scientific">Mesopusillimonas faecipullorum</name>
    <dbReference type="NCBI Taxonomy" id="2755040"/>
    <lineage>
        <taxon>Bacteria</taxon>
        <taxon>Pseudomonadati</taxon>
        <taxon>Pseudomonadota</taxon>
        <taxon>Betaproteobacteria</taxon>
        <taxon>Burkholderiales</taxon>
        <taxon>Alcaligenaceae</taxon>
        <taxon>Mesopusillimonas</taxon>
    </lineage>
</organism>
<dbReference type="EMBL" id="JACDXW010000008">
    <property type="protein sequence ID" value="MCB5364784.1"/>
    <property type="molecule type" value="Genomic_DNA"/>
</dbReference>
<dbReference type="PANTHER" id="PTHR11895:SF176">
    <property type="entry name" value="AMIDASE AMID-RELATED"/>
    <property type="match status" value="1"/>
</dbReference>
<evidence type="ECO:0000259" key="1">
    <source>
        <dbReference type="Pfam" id="PF01425"/>
    </source>
</evidence>
<dbReference type="Proteomes" id="UP000776983">
    <property type="component" value="Unassembled WGS sequence"/>
</dbReference>
<proteinExistence type="predicted"/>
<dbReference type="InterPro" id="IPR036928">
    <property type="entry name" value="AS_sf"/>
</dbReference>
<reference evidence="2 3" key="1">
    <citation type="submission" date="2020-07" db="EMBL/GenBank/DDBJ databases">
        <title>Pusillimonas sp. nov., isolated from poultry manure in Taiwan.</title>
        <authorList>
            <person name="Lin S.-Y."/>
            <person name="Tang Y.-S."/>
            <person name="Young C.-C."/>
        </authorList>
    </citation>
    <scope>NUCLEOTIDE SEQUENCE [LARGE SCALE GENOMIC DNA]</scope>
    <source>
        <strain evidence="2 3">CC-YST705</strain>
    </source>
</reference>
<feature type="domain" description="Amidase" evidence="1">
    <location>
        <begin position="23"/>
        <end position="436"/>
    </location>
</feature>
<dbReference type="InterPro" id="IPR023631">
    <property type="entry name" value="Amidase_dom"/>
</dbReference>
<dbReference type="PANTHER" id="PTHR11895">
    <property type="entry name" value="TRANSAMIDASE"/>
    <property type="match status" value="1"/>
</dbReference>
<dbReference type="InterPro" id="IPR000120">
    <property type="entry name" value="Amidase"/>
</dbReference>
<dbReference type="NCBIfam" id="NF005460">
    <property type="entry name" value="PRK07056.1"/>
    <property type="match status" value="1"/>
</dbReference>
<protein>
    <submittedName>
        <fullName evidence="2">Amidase</fullName>
    </submittedName>
</protein>
<accession>A0ABS8CFH2</accession>
<comment type="caution">
    <text evidence="2">The sequence shown here is derived from an EMBL/GenBank/DDBJ whole genome shotgun (WGS) entry which is preliminary data.</text>
</comment>